<dbReference type="PANTHER" id="PTHR47504:SF5">
    <property type="entry name" value="RIGHT ORIGIN-BINDING PROTEIN"/>
    <property type="match status" value="1"/>
</dbReference>
<dbReference type="Gene3D" id="3.20.80.10">
    <property type="entry name" value="Regulatory factor, effector binding domain"/>
    <property type="match status" value="1"/>
</dbReference>
<evidence type="ECO:0000259" key="4">
    <source>
        <dbReference type="PROSITE" id="PS01124"/>
    </source>
</evidence>
<dbReference type="RefSeq" id="WP_307205849.1">
    <property type="nucleotide sequence ID" value="NZ_JAUSSU010000008.1"/>
</dbReference>
<dbReference type="InterPro" id="IPR050959">
    <property type="entry name" value="MarA-like"/>
</dbReference>
<protein>
    <submittedName>
        <fullName evidence="5">AraC family transcriptional regulator</fullName>
    </submittedName>
</protein>
<feature type="domain" description="HTH araC/xylS-type" evidence="4">
    <location>
        <begin position="8"/>
        <end position="106"/>
    </location>
</feature>
<dbReference type="SUPFAM" id="SSF55136">
    <property type="entry name" value="Probable bacterial effector-binding domain"/>
    <property type="match status" value="1"/>
</dbReference>
<dbReference type="InterPro" id="IPR009057">
    <property type="entry name" value="Homeodomain-like_sf"/>
</dbReference>
<gene>
    <name evidence="5" type="ORF">J2T15_003936</name>
</gene>
<dbReference type="InterPro" id="IPR029442">
    <property type="entry name" value="GyrI-like"/>
</dbReference>
<dbReference type="PROSITE" id="PS00041">
    <property type="entry name" value="HTH_ARAC_FAMILY_1"/>
    <property type="match status" value="1"/>
</dbReference>
<evidence type="ECO:0000256" key="2">
    <source>
        <dbReference type="ARBA" id="ARBA00023125"/>
    </source>
</evidence>
<dbReference type="EMBL" id="JAUSSU010000008">
    <property type="protein sequence ID" value="MDQ0114480.1"/>
    <property type="molecule type" value="Genomic_DNA"/>
</dbReference>
<dbReference type="SUPFAM" id="SSF46689">
    <property type="entry name" value="Homeodomain-like"/>
    <property type="match status" value="2"/>
</dbReference>
<dbReference type="SMART" id="SM00342">
    <property type="entry name" value="HTH_ARAC"/>
    <property type="match status" value="1"/>
</dbReference>
<evidence type="ECO:0000256" key="3">
    <source>
        <dbReference type="ARBA" id="ARBA00023163"/>
    </source>
</evidence>
<evidence type="ECO:0000256" key="1">
    <source>
        <dbReference type="ARBA" id="ARBA00023015"/>
    </source>
</evidence>
<evidence type="ECO:0000313" key="5">
    <source>
        <dbReference type="EMBL" id="MDQ0114480.1"/>
    </source>
</evidence>
<dbReference type="InterPro" id="IPR018062">
    <property type="entry name" value="HTH_AraC-typ_CS"/>
</dbReference>
<dbReference type="InterPro" id="IPR018060">
    <property type="entry name" value="HTH_AraC"/>
</dbReference>
<keyword evidence="3" id="KW-0804">Transcription</keyword>
<dbReference type="InterPro" id="IPR011256">
    <property type="entry name" value="Reg_factor_effector_dom_sf"/>
</dbReference>
<dbReference type="Gene3D" id="1.10.10.60">
    <property type="entry name" value="Homeodomain-like"/>
    <property type="match status" value="2"/>
</dbReference>
<sequence length="289" mass="32797">MEPLKQLNLAMRYIENHLAEEIDFRRTAQIACCSEYHFRRLFSSLCGMSISEYIRRRRLALAALELGQSDIKIIDLAMKYGYDSPDSFARAFQTMHGVTPREARSSGVPLKAVPPMTFQLTIQGGDEMDYRIVEKSEFWIIGLKKRVSLIYHGVNPEIAAMAQTLTETDIQELKQMSDVEPMGFLSASFNFTEGRSENTELDHMIGVAASASHSGKWQTLSVPASTWAVFTAIGPFPETLQNVWGRIYSEWFAMSGYELSEGPEILWNESKDTSLPNYRSEIWIPVTKK</sequence>
<keyword evidence="6" id="KW-1185">Reference proteome</keyword>
<dbReference type="InterPro" id="IPR020449">
    <property type="entry name" value="Tscrpt_reg_AraC-type_HTH"/>
</dbReference>
<dbReference type="PANTHER" id="PTHR47504">
    <property type="entry name" value="RIGHT ORIGIN-BINDING PROTEIN"/>
    <property type="match status" value="1"/>
</dbReference>
<dbReference type="Pfam" id="PF06445">
    <property type="entry name" value="GyrI-like"/>
    <property type="match status" value="1"/>
</dbReference>
<dbReference type="PRINTS" id="PR00032">
    <property type="entry name" value="HTHARAC"/>
</dbReference>
<keyword evidence="1" id="KW-0805">Transcription regulation</keyword>
<reference evidence="5 6" key="1">
    <citation type="submission" date="2023-07" db="EMBL/GenBank/DDBJ databases">
        <title>Sorghum-associated microbial communities from plants grown in Nebraska, USA.</title>
        <authorList>
            <person name="Schachtman D."/>
        </authorList>
    </citation>
    <scope>NUCLEOTIDE SEQUENCE [LARGE SCALE GENOMIC DNA]</scope>
    <source>
        <strain evidence="5 6">CC482</strain>
    </source>
</reference>
<dbReference type="InterPro" id="IPR010499">
    <property type="entry name" value="AraC_E-bd"/>
</dbReference>
<dbReference type="Pfam" id="PF12833">
    <property type="entry name" value="HTH_18"/>
    <property type="match status" value="1"/>
</dbReference>
<evidence type="ECO:0000313" key="6">
    <source>
        <dbReference type="Proteomes" id="UP001229346"/>
    </source>
</evidence>
<dbReference type="PROSITE" id="PS01124">
    <property type="entry name" value="HTH_ARAC_FAMILY_2"/>
    <property type="match status" value="1"/>
</dbReference>
<dbReference type="Proteomes" id="UP001229346">
    <property type="component" value="Unassembled WGS sequence"/>
</dbReference>
<dbReference type="SMART" id="SM00871">
    <property type="entry name" value="AraC_E_bind"/>
    <property type="match status" value="1"/>
</dbReference>
<comment type="caution">
    <text evidence="5">The sequence shown here is derived from an EMBL/GenBank/DDBJ whole genome shotgun (WGS) entry which is preliminary data.</text>
</comment>
<name>A0ABT9U4B1_PAEHA</name>
<keyword evidence="2" id="KW-0238">DNA-binding</keyword>
<accession>A0ABT9U4B1</accession>
<organism evidence="5 6">
    <name type="scientific">Paenibacillus harenae</name>
    <dbReference type="NCBI Taxonomy" id="306543"/>
    <lineage>
        <taxon>Bacteria</taxon>
        <taxon>Bacillati</taxon>
        <taxon>Bacillota</taxon>
        <taxon>Bacilli</taxon>
        <taxon>Bacillales</taxon>
        <taxon>Paenibacillaceae</taxon>
        <taxon>Paenibacillus</taxon>
    </lineage>
</organism>
<proteinExistence type="predicted"/>